<evidence type="ECO:0000313" key="3">
    <source>
        <dbReference type="EMBL" id="ANF57015.1"/>
    </source>
</evidence>
<sequence>MKKLDTLLFATDFSTGAAHATEIANTLARLTGAKLHVVHVLTLLETSVYWQTPMIAAGVDQRRLDEELRTQAEHELGRFVERYFEDPAFGDPLEIERKVVEARVPFEAIIAEAERIGADMIVMGTHGRSGVLRALAGSTAERVVRHSPVPVLTSRG</sequence>
<dbReference type="Pfam" id="PF00582">
    <property type="entry name" value="Usp"/>
    <property type="match status" value="1"/>
</dbReference>
<dbReference type="KEGG" id="haa:A5892_05650"/>
<protein>
    <recommendedName>
        <fullName evidence="2">UspA domain-containing protein</fullName>
    </recommendedName>
</protein>
<dbReference type="EMBL" id="CP015243">
    <property type="protein sequence ID" value="ANF57015.1"/>
    <property type="molecule type" value="Genomic_DNA"/>
</dbReference>
<dbReference type="AlphaFoldDB" id="A0A172YDF2"/>
<evidence type="ECO:0000313" key="4">
    <source>
        <dbReference type="Proteomes" id="UP000077875"/>
    </source>
</evidence>
<dbReference type="Proteomes" id="UP000077875">
    <property type="component" value="Chromosome"/>
</dbReference>
<dbReference type="CDD" id="cd00293">
    <property type="entry name" value="USP-like"/>
    <property type="match status" value="1"/>
</dbReference>
<dbReference type="SUPFAM" id="SSF52402">
    <property type="entry name" value="Adenine nucleotide alpha hydrolases-like"/>
    <property type="match status" value="1"/>
</dbReference>
<reference evidence="3 4" key="1">
    <citation type="submission" date="2016-04" db="EMBL/GenBank/DDBJ databases">
        <title>Complete Genome Sequence of Halotalea alkalilenta IHB B 13600.</title>
        <authorList>
            <person name="Swarnkar M.K."/>
            <person name="Sharma A."/>
            <person name="Kaushal K."/>
            <person name="Soni R."/>
            <person name="Rana S."/>
            <person name="Singh A.K."/>
            <person name="Gulati A."/>
        </authorList>
    </citation>
    <scope>NUCLEOTIDE SEQUENCE [LARGE SCALE GENOMIC DNA]</scope>
    <source>
        <strain evidence="3 4">IHB B 13600</strain>
    </source>
</reference>
<accession>A0A172YDF2</accession>
<dbReference type="PANTHER" id="PTHR46268:SF6">
    <property type="entry name" value="UNIVERSAL STRESS PROTEIN UP12"/>
    <property type="match status" value="1"/>
</dbReference>
<proteinExistence type="inferred from homology"/>
<dbReference type="InterPro" id="IPR006016">
    <property type="entry name" value="UspA"/>
</dbReference>
<evidence type="ECO:0000256" key="1">
    <source>
        <dbReference type="ARBA" id="ARBA00008791"/>
    </source>
</evidence>
<dbReference type="InterPro" id="IPR014729">
    <property type="entry name" value="Rossmann-like_a/b/a_fold"/>
</dbReference>
<dbReference type="STRING" id="376489.A5892_05650"/>
<keyword evidence="4" id="KW-1185">Reference proteome</keyword>
<feature type="domain" description="UspA" evidence="2">
    <location>
        <begin position="5"/>
        <end position="153"/>
    </location>
</feature>
<dbReference type="Gene3D" id="3.40.50.620">
    <property type="entry name" value="HUPs"/>
    <property type="match status" value="1"/>
</dbReference>
<comment type="similarity">
    <text evidence="1">Belongs to the universal stress protein A family.</text>
</comment>
<gene>
    <name evidence="3" type="ORF">A5892_05650</name>
</gene>
<evidence type="ECO:0000259" key="2">
    <source>
        <dbReference type="Pfam" id="PF00582"/>
    </source>
</evidence>
<dbReference type="PANTHER" id="PTHR46268">
    <property type="entry name" value="STRESS RESPONSE PROTEIN NHAX"/>
    <property type="match status" value="1"/>
</dbReference>
<dbReference type="RefSeq" id="WP_064121972.1">
    <property type="nucleotide sequence ID" value="NZ_CP015243.1"/>
</dbReference>
<name>A0A172YDF2_9GAMM</name>
<dbReference type="PRINTS" id="PR01438">
    <property type="entry name" value="UNVRSLSTRESS"/>
</dbReference>
<organism evidence="3 4">
    <name type="scientific">Halotalea alkalilenta</name>
    <dbReference type="NCBI Taxonomy" id="376489"/>
    <lineage>
        <taxon>Bacteria</taxon>
        <taxon>Pseudomonadati</taxon>
        <taxon>Pseudomonadota</taxon>
        <taxon>Gammaproteobacteria</taxon>
        <taxon>Oceanospirillales</taxon>
        <taxon>Halomonadaceae</taxon>
        <taxon>Halotalea</taxon>
    </lineage>
</organism>
<dbReference type="InterPro" id="IPR006015">
    <property type="entry name" value="Universal_stress_UspA"/>
</dbReference>